<accession>A0A6A6IP29</accession>
<dbReference type="Proteomes" id="UP000800094">
    <property type="component" value="Unassembled WGS sequence"/>
</dbReference>
<name>A0A6A6IP29_9PLEO</name>
<gene>
    <name evidence="1" type="ORF">BU26DRAFT_516694</name>
</gene>
<reference evidence="1" key="1">
    <citation type="journal article" date="2020" name="Stud. Mycol.">
        <title>101 Dothideomycetes genomes: a test case for predicting lifestyles and emergence of pathogens.</title>
        <authorList>
            <person name="Haridas S."/>
            <person name="Albert R."/>
            <person name="Binder M."/>
            <person name="Bloem J."/>
            <person name="Labutti K."/>
            <person name="Salamov A."/>
            <person name="Andreopoulos B."/>
            <person name="Baker S."/>
            <person name="Barry K."/>
            <person name="Bills G."/>
            <person name="Bluhm B."/>
            <person name="Cannon C."/>
            <person name="Castanera R."/>
            <person name="Culley D."/>
            <person name="Daum C."/>
            <person name="Ezra D."/>
            <person name="Gonzalez J."/>
            <person name="Henrissat B."/>
            <person name="Kuo A."/>
            <person name="Liang C."/>
            <person name="Lipzen A."/>
            <person name="Lutzoni F."/>
            <person name="Magnuson J."/>
            <person name="Mondo S."/>
            <person name="Nolan M."/>
            <person name="Ohm R."/>
            <person name="Pangilinan J."/>
            <person name="Park H.-J."/>
            <person name="Ramirez L."/>
            <person name="Alfaro M."/>
            <person name="Sun H."/>
            <person name="Tritt A."/>
            <person name="Yoshinaga Y."/>
            <person name="Zwiers L.-H."/>
            <person name="Turgeon B."/>
            <person name="Goodwin S."/>
            <person name="Spatafora J."/>
            <person name="Crous P."/>
            <person name="Grigoriev I."/>
        </authorList>
    </citation>
    <scope>NUCLEOTIDE SEQUENCE</scope>
    <source>
        <strain evidence="1">CBS 122368</strain>
    </source>
</reference>
<keyword evidence="2" id="KW-1185">Reference proteome</keyword>
<organism evidence="1 2">
    <name type="scientific">Trematosphaeria pertusa</name>
    <dbReference type="NCBI Taxonomy" id="390896"/>
    <lineage>
        <taxon>Eukaryota</taxon>
        <taxon>Fungi</taxon>
        <taxon>Dikarya</taxon>
        <taxon>Ascomycota</taxon>
        <taxon>Pezizomycotina</taxon>
        <taxon>Dothideomycetes</taxon>
        <taxon>Pleosporomycetidae</taxon>
        <taxon>Pleosporales</taxon>
        <taxon>Massarineae</taxon>
        <taxon>Trematosphaeriaceae</taxon>
        <taxon>Trematosphaeria</taxon>
    </lineage>
</organism>
<dbReference type="GeneID" id="54581719"/>
<evidence type="ECO:0000313" key="2">
    <source>
        <dbReference type="Proteomes" id="UP000800094"/>
    </source>
</evidence>
<dbReference type="RefSeq" id="XP_033686981.1">
    <property type="nucleotide sequence ID" value="XM_033828389.1"/>
</dbReference>
<proteinExistence type="predicted"/>
<dbReference type="EMBL" id="ML987192">
    <property type="protein sequence ID" value="KAF2251977.1"/>
    <property type="molecule type" value="Genomic_DNA"/>
</dbReference>
<sequence length="157" mass="18394">MSPLDHDVTIRSQILKRKHRNNICTGSRLSGSSSQSRERRVYAVYIRDMPQSIDFPRNTPAWHCSLSLQHYHHRPLQRILADIHILHLLPVRLDLKRLRTLLMSVAASPFDSEITLKGLRMSPPWARPYYNYDKFPLRSRRTKGMAAIRPFPEIDAR</sequence>
<protein>
    <submittedName>
        <fullName evidence="1">Uncharacterized protein</fullName>
    </submittedName>
</protein>
<evidence type="ECO:0000313" key="1">
    <source>
        <dbReference type="EMBL" id="KAF2251977.1"/>
    </source>
</evidence>
<dbReference type="AlphaFoldDB" id="A0A6A6IP29"/>